<name>A0A9D9DKV6_9BACT</name>
<dbReference type="AlphaFoldDB" id="A0A9D9DKV6"/>
<dbReference type="Proteomes" id="UP000823635">
    <property type="component" value="Unassembled WGS sequence"/>
</dbReference>
<reference evidence="2" key="2">
    <citation type="journal article" date="2021" name="PeerJ">
        <title>Extensive microbial diversity within the chicken gut microbiome revealed by metagenomics and culture.</title>
        <authorList>
            <person name="Gilroy R."/>
            <person name="Ravi A."/>
            <person name="Getino M."/>
            <person name="Pursley I."/>
            <person name="Horton D.L."/>
            <person name="Alikhan N.F."/>
            <person name="Baker D."/>
            <person name="Gharbi K."/>
            <person name="Hall N."/>
            <person name="Watson M."/>
            <person name="Adriaenssens E.M."/>
            <person name="Foster-Nyarko E."/>
            <person name="Jarju S."/>
            <person name="Secka A."/>
            <person name="Antonio M."/>
            <person name="Oren A."/>
            <person name="Chaudhuri R.R."/>
            <person name="La Ragione R."/>
            <person name="Hildebrand F."/>
            <person name="Pallen M.J."/>
        </authorList>
    </citation>
    <scope>NUCLEOTIDE SEQUENCE</scope>
    <source>
        <strain evidence="2">15467</strain>
    </source>
</reference>
<sequence length="617" mass="67864">MQIELELLAPAKNREIGIAAVDCGADALYMAGPEFGAREAAGNTMEEIARTVEYASRFGVKVYLTLNTILYETELPAARKMVYDAYEAGCDAVIVQDMALLKMELPPIRLFASTQANISTVEQALFLRDLGFDRLILARELSLGQIAEIKRATGIDIECFVHGALCVSYSGQCYLSEYLTGRSANRGCCAQVCRSLYTLADASGRVYARNRPLLSLRDLNLSRRIPDLVRAGVTSFKIEGRLKNSSYVKNSVRLYRAAIDSFIAENPGYARASAGSPHGGFLPDAALTFNRGFTEYFIDGRRSKWGSAAAAKYVGERVGHVTASGKSPGGTLWFEYAREKGTSPVVNGDGLCFVQKNGEIAGLRANSCSANRVVTTESVTIRSGTPVYRNFNFAFERELEKNMPQRLVDVALETGIAQSGKFLVRAMPERGGVLEMEFETPFPPASNRNLALENIVRQLGKKSGIFLFRVVKSSFPGEIPFIPLSRLNGMRHELAMAIMEAAERKRHDAAPGTRSGISAPTLPEARLTYLANCSNSLSRELYAGCGAREIAPAYELEHRGGVELMRTKYCIRYELGFCHKADPARAKQMQEPLFLINGGKRLKLVFDCIRCQMFVIG</sequence>
<evidence type="ECO:0000259" key="1">
    <source>
        <dbReference type="Pfam" id="PF12392"/>
    </source>
</evidence>
<evidence type="ECO:0000313" key="3">
    <source>
        <dbReference type="Proteomes" id="UP000823635"/>
    </source>
</evidence>
<gene>
    <name evidence="2" type="ORF">IAC68_04585</name>
</gene>
<organism evidence="2 3">
    <name type="scientific">Candidatus Egerieousia excrementavium</name>
    <dbReference type="NCBI Taxonomy" id="2840778"/>
    <lineage>
        <taxon>Bacteria</taxon>
        <taxon>Pseudomonadati</taxon>
        <taxon>Bacteroidota</taxon>
        <taxon>Bacteroidia</taxon>
        <taxon>Bacteroidales</taxon>
        <taxon>Candidatus Egerieousia</taxon>
    </lineage>
</organism>
<dbReference type="Pfam" id="PF12392">
    <property type="entry name" value="DUF3656"/>
    <property type="match status" value="1"/>
</dbReference>
<evidence type="ECO:0000313" key="2">
    <source>
        <dbReference type="EMBL" id="MBO8429191.1"/>
    </source>
</evidence>
<comment type="caution">
    <text evidence="2">The sequence shown here is derived from an EMBL/GenBank/DDBJ whole genome shotgun (WGS) entry which is preliminary data.</text>
</comment>
<dbReference type="InterPro" id="IPR051454">
    <property type="entry name" value="RNA/ubiquinone_mod_enzymes"/>
</dbReference>
<dbReference type="PANTHER" id="PTHR30217:SF10">
    <property type="entry name" value="23S RRNA 5-HYDROXYCYTIDINE C2501 SYNTHASE"/>
    <property type="match status" value="1"/>
</dbReference>
<dbReference type="PANTHER" id="PTHR30217">
    <property type="entry name" value="PEPTIDASE U32 FAMILY"/>
    <property type="match status" value="1"/>
</dbReference>
<proteinExistence type="predicted"/>
<feature type="domain" description="Peptidase U32 collagenase" evidence="1">
    <location>
        <begin position="387"/>
        <end position="501"/>
    </location>
</feature>
<dbReference type="InterPro" id="IPR020988">
    <property type="entry name" value="Pept_U32_collagenase"/>
</dbReference>
<dbReference type="Pfam" id="PF01136">
    <property type="entry name" value="Peptidase_U32"/>
    <property type="match status" value="1"/>
</dbReference>
<reference evidence="2" key="1">
    <citation type="submission" date="2020-10" db="EMBL/GenBank/DDBJ databases">
        <authorList>
            <person name="Gilroy R."/>
        </authorList>
    </citation>
    <scope>NUCLEOTIDE SEQUENCE</scope>
    <source>
        <strain evidence="2">15467</strain>
    </source>
</reference>
<dbReference type="EMBL" id="JADINB010000102">
    <property type="protein sequence ID" value="MBO8429191.1"/>
    <property type="molecule type" value="Genomic_DNA"/>
</dbReference>
<dbReference type="InterPro" id="IPR001539">
    <property type="entry name" value="Peptidase_U32"/>
</dbReference>
<accession>A0A9D9DKV6</accession>
<protein>
    <submittedName>
        <fullName evidence="2">U32 family peptidase</fullName>
    </submittedName>
</protein>
<dbReference type="PROSITE" id="PS01276">
    <property type="entry name" value="PEPTIDASE_U32"/>
    <property type="match status" value="1"/>
</dbReference>